<evidence type="ECO:0000313" key="1">
    <source>
        <dbReference type="EMBL" id="MCI21944.1"/>
    </source>
</evidence>
<sequence length="68" mass="7354">TMQTAVGVFGGDAHTDGIDAPPLMNDNVGNSNRHAISSLNSPPFIAVELCREHLVCDDENFIALEFRI</sequence>
<keyword evidence="2" id="KW-1185">Reference proteome</keyword>
<accession>A0A392QCR4</accession>
<feature type="non-terminal residue" evidence="1">
    <location>
        <position position="1"/>
    </location>
</feature>
<reference evidence="1 2" key="1">
    <citation type="journal article" date="2018" name="Front. Plant Sci.">
        <title>Red Clover (Trifolium pratense) and Zigzag Clover (T. medium) - A Picture of Genomic Similarities and Differences.</title>
        <authorList>
            <person name="Dluhosova J."/>
            <person name="Istvanek J."/>
            <person name="Nedelnik J."/>
            <person name="Repkova J."/>
        </authorList>
    </citation>
    <scope>NUCLEOTIDE SEQUENCE [LARGE SCALE GENOMIC DNA]</scope>
    <source>
        <strain evidence="2">cv. 10/8</strain>
        <tissue evidence="1">Leaf</tissue>
    </source>
</reference>
<proteinExistence type="predicted"/>
<dbReference type="Proteomes" id="UP000265520">
    <property type="component" value="Unassembled WGS sequence"/>
</dbReference>
<comment type="caution">
    <text evidence="1">The sequence shown here is derived from an EMBL/GenBank/DDBJ whole genome shotgun (WGS) entry which is preliminary data.</text>
</comment>
<organism evidence="1 2">
    <name type="scientific">Trifolium medium</name>
    <dbReference type="NCBI Taxonomy" id="97028"/>
    <lineage>
        <taxon>Eukaryota</taxon>
        <taxon>Viridiplantae</taxon>
        <taxon>Streptophyta</taxon>
        <taxon>Embryophyta</taxon>
        <taxon>Tracheophyta</taxon>
        <taxon>Spermatophyta</taxon>
        <taxon>Magnoliopsida</taxon>
        <taxon>eudicotyledons</taxon>
        <taxon>Gunneridae</taxon>
        <taxon>Pentapetalae</taxon>
        <taxon>rosids</taxon>
        <taxon>fabids</taxon>
        <taxon>Fabales</taxon>
        <taxon>Fabaceae</taxon>
        <taxon>Papilionoideae</taxon>
        <taxon>50 kb inversion clade</taxon>
        <taxon>NPAAA clade</taxon>
        <taxon>Hologalegina</taxon>
        <taxon>IRL clade</taxon>
        <taxon>Trifolieae</taxon>
        <taxon>Trifolium</taxon>
    </lineage>
</organism>
<protein>
    <submittedName>
        <fullName evidence="1">Phosphoglycerate mutase family protein</fullName>
    </submittedName>
</protein>
<evidence type="ECO:0000313" key="2">
    <source>
        <dbReference type="Proteomes" id="UP000265520"/>
    </source>
</evidence>
<name>A0A392QCR4_9FABA</name>
<dbReference type="AlphaFoldDB" id="A0A392QCR4"/>
<dbReference type="EMBL" id="LXQA010127659">
    <property type="protein sequence ID" value="MCI21944.1"/>
    <property type="molecule type" value="Genomic_DNA"/>
</dbReference>